<protein>
    <submittedName>
        <fullName evidence="1">Uncharacterized protein</fullName>
    </submittedName>
</protein>
<keyword evidence="3" id="KW-1185">Reference proteome</keyword>
<dbReference type="Proteomes" id="UP000663829">
    <property type="component" value="Unassembled WGS sequence"/>
</dbReference>
<gene>
    <name evidence="1" type="ORF">GPM918_LOCUS46185</name>
    <name evidence="2" type="ORF">SRO942_LOCUS49806</name>
</gene>
<name>A0A816FYE3_9BILA</name>
<organism evidence="1 3">
    <name type="scientific">Didymodactylos carnosus</name>
    <dbReference type="NCBI Taxonomy" id="1234261"/>
    <lineage>
        <taxon>Eukaryota</taxon>
        <taxon>Metazoa</taxon>
        <taxon>Spiralia</taxon>
        <taxon>Gnathifera</taxon>
        <taxon>Rotifera</taxon>
        <taxon>Eurotatoria</taxon>
        <taxon>Bdelloidea</taxon>
        <taxon>Philodinida</taxon>
        <taxon>Philodinidae</taxon>
        <taxon>Didymodactylos</taxon>
    </lineage>
</organism>
<dbReference type="EMBL" id="CAJNOQ010058928">
    <property type="protein sequence ID" value="CAF1667041.1"/>
    <property type="molecule type" value="Genomic_DNA"/>
</dbReference>
<feature type="non-terminal residue" evidence="1">
    <location>
        <position position="1"/>
    </location>
</feature>
<dbReference type="AlphaFoldDB" id="A0A816FYE3"/>
<reference evidence="1" key="1">
    <citation type="submission" date="2021-02" db="EMBL/GenBank/DDBJ databases">
        <authorList>
            <person name="Nowell W R."/>
        </authorList>
    </citation>
    <scope>NUCLEOTIDE SEQUENCE</scope>
</reference>
<dbReference type="EMBL" id="CAJOBC010136159">
    <property type="protein sequence ID" value="CAF4629531.1"/>
    <property type="molecule type" value="Genomic_DNA"/>
</dbReference>
<accession>A0A816FYE3</accession>
<sequence length="37" mass="3973">GDTGVGINEVAAAVVEDEAYDLREWARFCAEGRGDCK</sequence>
<proteinExistence type="predicted"/>
<evidence type="ECO:0000313" key="1">
    <source>
        <dbReference type="EMBL" id="CAF1667041.1"/>
    </source>
</evidence>
<comment type="caution">
    <text evidence="1">The sequence shown here is derived from an EMBL/GenBank/DDBJ whole genome shotgun (WGS) entry which is preliminary data.</text>
</comment>
<dbReference type="Proteomes" id="UP000681722">
    <property type="component" value="Unassembled WGS sequence"/>
</dbReference>
<evidence type="ECO:0000313" key="3">
    <source>
        <dbReference type="Proteomes" id="UP000663829"/>
    </source>
</evidence>
<evidence type="ECO:0000313" key="2">
    <source>
        <dbReference type="EMBL" id="CAF4629531.1"/>
    </source>
</evidence>